<dbReference type="AlphaFoldDB" id="A0A193G423"/>
<gene>
    <name evidence="1" type="ORF">BAU08_05760</name>
</gene>
<protein>
    <recommendedName>
        <fullName evidence="3">Phage protein</fullName>
    </recommendedName>
</protein>
<evidence type="ECO:0008006" key="3">
    <source>
        <dbReference type="Google" id="ProtNLM"/>
    </source>
</evidence>
<organism evidence="1 2">
    <name type="scientific">Bordetella bronchialis</name>
    <dbReference type="NCBI Taxonomy" id="463025"/>
    <lineage>
        <taxon>Bacteria</taxon>
        <taxon>Pseudomonadati</taxon>
        <taxon>Pseudomonadota</taxon>
        <taxon>Betaproteobacteria</taxon>
        <taxon>Burkholderiales</taxon>
        <taxon>Alcaligenaceae</taxon>
        <taxon>Bordetella</taxon>
    </lineage>
</organism>
<sequence>MTRDESEQVEELIMTWYRWTAGYRPHLDGPRISPYCRGAEAAVGQTNSTDAERDARLAIATAQQVEPCIMSLHWQLRSAIGIHAGNRAAGAEVYRNPRMTAEQVHQQYQQAKVELLPQLRRRGLVKVAA</sequence>
<proteinExistence type="predicted"/>
<dbReference type="Proteomes" id="UP000092213">
    <property type="component" value="Chromosome"/>
</dbReference>
<name>A0A193G423_9BORD</name>
<evidence type="ECO:0000313" key="1">
    <source>
        <dbReference type="EMBL" id="ANN74595.1"/>
    </source>
</evidence>
<reference evidence="1 2" key="1">
    <citation type="submission" date="2016-06" db="EMBL/GenBank/DDBJ databases">
        <title>Complete genome sequences of Bordetella bronchialis and Bordetella flabilis.</title>
        <authorList>
            <person name="LiPuma J.J."/>
            <person name="Spilker T."/>
        </authorList>
    </citation>
    <scope>NUCLEOTIDE SEQUENCE [LARGE SCALE GENOMIC DNA]</scope>
    <source>
        <strain evidence="1 2">AU17976</strain>
    </source>
</reference>
<evidence type="ECO:0000313" key="2">
    <source>
        <dbReference type="Proteomes" id="UP000092213"/>
    </source>
</evidence>
<accession>A0A193G423</accession>
<dbReference type="EMBL" id="CP016171">
    <property type="protein sequence ID" value="ANN74595.1"/>
    <property type="molecule type" value="Genomic_DNA"/>
</dbReference>